<protein>
    <submittedName>
        <fullName evidence="1">Uncharacterized protein</fullName>
    </submittedName>
</protein>
<dbReference type="Proteomes" id="UP000676169">
    <property type="component" value="Chromosome"/>
</dbReference>
<dbReference type="AlphaFoldDB" id="A0A975G984"/>
<dbReference type="KEGG" id="lamb:KBB96_00105"/>
<reference evidence="1" key="1">
    <citation type="submission" date="2021-04" db="EMBL/GenBank/DDBJ databases">
        <title>Luteolibacter sp. 32A isolated from the skin of an Anderson's salamander (Ambystoma andersonii).</title>
        <authorList>
            <person name="Spergser J."/>
            <person name="Busse H.-J."/>
        </authorList>
    </citation>
    <scope>NUCLEOTIDE SEQUENCE</scope>
    <source>
        <strain evidence="1">32A</strain>
    </source>
</reference>
<dbReference type="RefSeq" id="WP_211631457.1">
    <property type="nucleotide sequence ID" value="NZ_CP073100.1"/>
</dbReference>
<dbReference type="SUPFAM" id="SSF54427">
    <property type="entry name" value="NTF2-like"/>
    <property type="match status" value="1"/>
</dbReference>
<sequence>MRRLLIPLVLLLAVAGGLFWWFSPEQVVKRRTKDLLEIFTFDAGSSRANREMGGLKLTPLLAQEVSVDVPEVQDANGSFSKSDIESGFHSLCALAKETKFTLQHYDSIVIGGDQATVIATVDALVDLRSYRPADGPGELTLVWKKAKDGWQLTTLAWREKRK</sequence>
<name>A0A975G984_9BACT</name>
<evidence type="ECO:0000313" key="2">
    <source>
        <dbReference type="Proteomes" id="UP000676169"/>
    </source>
</evidence>
<evidence type="ECO:0000313" key="1">
    <source>
        <dbReference type="EMBL" id="QUE51318.1"/>
    </source>
</evidence>
<dbReference type="InterPro" id="IPR032710">
    <property type="entry name" value="NTF2-like_dom_sf"/>
</dbReference>
<gene>
    <name evidence="1" type="ORF">KBB96_00105</name>
</gene>
<accession>A0A975G984</accession>
<dbReference type="EMBL" id="CP073100">
    <property type="protein sequence ID" value="QUE51318.1"/>
    <property type="molecule type" value="Genomic_DNA"/>
</dbReference>
<organism evidence="1 2">
    <name type="scientific">Luteolibacter ambystomatis</name>
    <dbReference type="NCBI Taxonomy" id="2824561"/>
    <lineage>
        <taxon>Bacteria</taxon>
        <taxon>Pseudomonadati</taxon>
        <taxon>Verrucomicrobiota</taxon>
        <taxon>Verrucomicrobiia</taxon>
        <taxon>Verrucomicrobiales</taxon>
        <taxon>Verrucomicrobiaceae</taxon>
        <taxon>Luteolibacter</taxon>
    </lineage>
</organism>
<keyword evidence="2" id="KW-1185">Reference proteome</keyword>
<proteinExistence type="predicted"/>